<evidence type="ECO:0008006" key="3">
    <source>
        <dbReference type="Google" id="ProtNLM"/>
    </source>
</evidence>
<evidence type="ECO:0000313" key="2">
    <source>
        <dbReference type="Proteomes" id="UP000249304"/>
    </source>
</evidence>
<accession>A0A2W2DQH8</accession>
<proteinExistence type="predicted"/>
<evidence type="ECO:0000313" key="1">
    <source>
        <dbReference type="EMBL" id="PZG03230.1"/>
    </source>
</evidence>
<dbReference type="EMBL" id="POUD01000442">
    <property type="protein sequence ID" value="PZG03230.1"/>
    <property type="molecule type" value="Genomic_DNA"/>
</dbReference>
<dbReference type="Proteomes" id="UP000249304">
    <property type="component" value="Unassembled WGS sequence"/>
</dbReference>
<name>A0A2W2DQH8_9ACTN</name>
<reference evidence="1 2" key="1">
    <citation type="submission" date="2018-01" db="EMBL/GenBank/DDBJ databases">
        <title>Draft genome sequence of Nonomuraea sp. KC333.</title>
        <authorList>
            <person name="Sahin N."/>
            <person name="Saygin H."/>
            <person name="Ay H."/>
        </authorList>
    </citation>
    <scope>NUCLEOTIDE SEQUENCE [LARGE SCALE GENOMIC DNA]</scope>
    <source>
        <strain evidence="1 2">KC333</strain>
    </source>
</reference>
<sequence>MLLPISEVGWTRDVDPHLARTWGPPPGSPVPELPDDYVFDYDAPQDQDRFGVGDLLPHTLYVSEKVEGSVYLLNPYIVTSGGEWEAWHFDSSYALGATRFRSFWHLMEDAFRRDPY</sequence>
<protein>
    <recommendedName>
        <fullName evidence="3">SMI1/KNR4 family protein</fullName>
    </recommendedName>
</protein>
<keyword evidence="2" id="KW-1185">Reference proteome</keyword>
<comment type="caution">
    <text evidence="1">The sequence shown here is derived from an EMBL/GenBank/DDBJ whole genome shotgun (WGS) entry which is preliminary data.</text>
</comment>
<organism evidence="1 2">
    <name type="scientific">Nonomuraea aridisoli</name>
    <dbReference type="NCBI Taxonomy" id="2070368"/>
    <lineage>
        <taxon>Bacteria</taxon>
        <taxon>Bacillati</taxon>
        <taxon>Actinomycetota</taxon>
        <taxon>Actinomycetes</taxon>
        <taxon>Streptosporangiales</taxon>
        <taxon>Streptosporangiaceae</taxon>
        <taxon>Nonomuraea</taxon>
    </lineage>
</organism>
<gene>
    <name evidence="1" type="ORF">C1J01_46270</name>
</gene>
<dbReference type="AlphaFoldDB" id="A0A2W2DQH8"/>